<proteinExistence type="predicted"/>
<feature type="region of interest" description="Disordered" evidence="6">
    <location>
        <begin position="407"/>
        <end position="433"/>
    </location>
</feature>
<dbReference type="InterPro" id="IPR013087">
    <property type="entry name" value="Znf_C2H2_type"/>
</dbReference>
<evidence type="ECO:0000256" key="1">
    <source>
        <dbReference type="ARBA" id="ARBA00022723"/>
    </source>
</evidence>
<dbReference type="FunFam" id="3.30.160.60:FF:000202">
    <property type="entry name" value="Zinc finger protein 574"/>
    <property type="match status" value="1"/>
</dbReference>
<dbReference type="GO" id="GO:0000978">
    <property type="term" value="F:RNA polymerase II cis-regulatory region sequence-specific DNA binding"/>
    <property type="evidence" value="ECO:0007669"/>
    <property type="project" value="TreeGrafter"/>
</dbReference>
<evidence type="ECO:0000256" key="3">
    <source>
        <dbReference type="ARBA" id="ARBA00022771"/>
    </source>
</evidence>
<dbReference type="PANTHER" id="PTHR46105">
    <property type="entry name" value="AGAP004733-PA"/>
    <property type="match status" value="1"/>
</dbReference>
<dbReference type="PANTHER" id="PTHR46105:SF6">
    <property type="entry name" value="ZINC FINGER AND BTB DOMAIN-CONTAINING PROTEIN 7A"/>
    <property type="match status" value="1"/>
</dbReference>
<reference evidence="9" key="1">
    <citation type="journal article" date="2023" name="Science">
        <title>Genome structures resolve the early diversification of teleost fishes.</title>
        <authorList>
            <person name="Parey E."/>
            <person name="Louis A."/>
            <person name="Montfort J."/>
            <person name="Bouchez O."/>
            <person name="Roques C."/>
            <person name="Iampietro C."/>
            <person name="Lluch J."/>
            <person name="Castinel A."/>
            <person name="Donnadieu C."/>
            <person name="Desvignes T."/>
            <person name="Floi Bucao C."/>
            <person name="Jouanno E."/>
            <person name="Wen M."/>
            <person name="Mejri S."/>
            <person name="Dirks R."/>
            <person name="Jansen H."/>
            <person name="Henkel C."/>
            <person name="Chen W.J."/>
            <person name="Zahm M."/>
            <person name="Cabau C."/>
            <person name="Klopp C."/>
            <person name="Thompson A.W."/>
            <person name="Robinson-Rechavi M."/>
            <person name="Braasch I."/>
            <person name="Lecointre G."/>
            <person name="Bobe J."/>
            <person name="Postlethwait J.H."/>
            <person name="Berthelot C."/>
            <person name="Roest Crollius H."/>
            <person name="Guiguen Y."/>
        </authorList>
    </citation>
    <scope>NUCLEOTIDE SEQUENCE</scope>
    <source>
        <strain evidence="9">WJC10195</strain>
    </source>
</reference>
<feature type="domain" description="BTB" evidence="7">
    <location>
        <begin position="87"/>
        <end position="154"/>
    </location>
</feature>
<feature type="region of interest" description="Disordered" evidence="6">
    <location>
        <begin position="545"/>
        <end position="595"/>
    </location>
</feature>
<dbReference type="SMART" id="SM00225">
    <property type="entry name" value="BTB"/>
    <property type="match status" value="1"/>
</dbReference>
<organism evidence="9 10">
    <name type="scientific">Synaphobranchus kaupii</name>
    <name type="common">Kaup's arrowtooth eel</name>
    <dbReference type="NCBI Taxonomy" id="118154"/>
    <lineage>
        <taxon>Eukaryota</taxon>
        <taxon>Metazoa</taxon>
        <taxon>Chordata</taxon>
        <taxon>Craniata</taxon>
        <taxon>Vertebrata</taxon>
        <taxon>Euteleostomi</taxon>
        <taxon>Actinopterygii</taxon>
        <taxon>Neopterygii</taxon>
        <taxon>Teleostei</taxon>
        <taxon>Anguilliformes</taxon>
        <taxon>Synaphobranchidae</taxon>
        <taxon>Synaphobranchus</taxon>
    </lineage>
</organism>
<evidence type="ECO:0000256" key="5">
    <source>
        <dbReference type="PROSITE-ProRule" id="PRU00042"/>
    </source>
</evidence>
<dbReference type="PROSITE" id="PS50097">
    <property type="entry name" value="BTB"/>
    <property type="match status" value="1"/>
</dbReference>
<dbReference type="FunFam" id="3.30.160.60:FF:001448">
    <property type="entry name" value="Zinc finger and BTB domain containing 7a"/>
    <property type="match status" value="1"/>
</dbReference>
<feature type="domain" description="C2H2-type" evidence="8">
    <location>
        <begin position="497"/>
        <end position="524"/>
    </location>
</feature>
<feature type="region of interest" description="Disordered" evidence="6">
    <location>
        <begin position="309"/>
        <end position="337"/>
    </location>
</feature>
<feature type="domain" description="C2H2-type" evidence="8">
    <location>
        <begin position="469"/>
        <end position="496"/>
    </location>
</feature>
<evidence type="ECO:0000259" key="7">
    <source>
        <dbReference type="PROSITE" id="PS50097"/>
    </source>
</evidence>
<dbReference type="Proteomes" id="UP001152622">
    <property type="component" value="Chromosome 6"/>
</dbReference>
<accession>A0A9Q1IWG2</accession>
<dbReference type="Pfam" id="PF00096">
    <property type="entry name" value="zf-C2H2"/>
    <property type="match status" value="3"/>
</dbReference>
<protein>
    <recommendedName>
        <fullName evidence="11">Zinc finger and BTB domain containing 7a</fullName>
    </recommendedName>
</protein>
<feature type="region of interest" description="Disordered" evidence="6">
    <location>
        <begin position="1"/>
        <end position="44"/>
    </location>
</feature>
<dbReference type="PROSITE" id="PS50157">
    <property type="entry name" value="ZINC_FINGER_C2H2_2"/>
    <property type="match status" value="4"/>
</dbReference>
<dbReference type="SUPFAM" id="SSF54695">
    <property type="entry name" value="POZ domain"/>
    <property type="match status" value="1"/>
</dbReference>
<dbReference type="Pfam" id="PF00651">
    <property type="entry name" value="BTB"/>
    <property type="match status" value="1"/>
</dbReference>
<dbReference type="OrthoDB" id="8922241at2759"/>
<name>A0A9Q1IWG2_SYNKA</name>
<gene>
    <name evidence="9" type="ORF">SKAU_G00205060</name>
</gene>
<keyword evidence="4" id="KW-0862">Zinc</keyword>
<dbReference type="PROSITE" id="PS00028">
    <property type="entry name" value="ZINC_FINGER_C2H2_1"/>
    <property type="match status" value="3"/>
</dbReference>
<dbReference type="FunFam" id="3.30.160.60:FF:000115">
    <property type="entry name" value="Zinc finger and BTB domain containing 7C"/>
    <property type="match status" value="1"/>
</dbReference>
<dbReference type="SUPFAM" id="SSF57667">
    <property type="entry name" value="beta-beta-alpha zinc fingers"/>
    <property type="match status" value="2"/>
</dbReference>
<evidence type="ECO:0000259" key="8">
    <source>
        <dbReference type="PROSITE" id="PS50157"/>
    </source>
</evidence>
<dbReference type="SMART" id="SM00355">
    <property type="entry name" value="ZnF_C2H2"/>
    <property type="match status" value="4"/>
</dbReference>
<feature type="region of interest" description="Disordered" evidence="6">
    <location>
        <begin position="232"/>
        <end position="290"/>
    </location>
</feature>
<dbReference type="Gene3D" id="3.30.710.10">
    <property type="entry name" value="Potassium Channel Kv1.1, Chain A"/>
    <property type="match status" value="1"/>
</dbReference>
<keyword evidence="1" id="KW-0479">Metal-binding</keyword>
<dbReference type="InterPro" id="IPR036236">
    <property type="entry name" value="Znf_C2H2_sf"/>
</dbReference>
<keyword evidence="3 5" id="KW-0863">Zinc-finger</keyword>
<dbReference type="EMBL" id="JAINUF010000006">
    <property type="protein sequence ID" value="KAJ8357712.1"/>
    <property type="molecule type" value="Genomic_DNA"/>
</dbReference>
<keyword evidence="10" id="KW-1185">Reference proteome</keyword>
<keyword evidence="2" id="KW-0677">Repeat</keyword>
<evidence type="ECO:0000256" key="2">
    <source>
        <dbReference type="ARBA" id="ARBA00022737"/>
    </source>
</evidence>
<feature type="compositionally biased region" description="Low complexity" evidence="6">
    <location>
        <begin position="256"/>
        <end position="267"/>
    </location>
</feature>
<evidence type="ECO:0000313" key="9">
    <source>
        <dbReference type="EMBL" id="KAJ8357712.1"/>
    </source>
</evidence>
<feature type="region of interest" description="Disordered" evidence="6">
    <location>
        <begin position="352"/>
        <end position="374"/>
    </location>
</feature>
<evidence type="ECO:0000256" key="6">
    <source>
        <dbReference type="SAM" id="MobiDB-lite"/>
    </source>
</evidence>
<dbReference type="InterPro" id="IPR000210">
    <property type="entry name" value="BTB/POZ_dom"/>
</dbReference>
<feature type="domain" description="C2H2-type" evidence="8">
    <location>
        <begin position="441"/>
        <end position="468"/>
    </location>
</feature>
<dbReference type="InterPro" id="IPR011333">
    <property type="entry name" value="SKP1/BTB/POZ_sf"/>
</dbReference>
<feature type="compositionally biased region" description="Basic and acidic residues" evidence="6">
    <location>
        <begin position="352"/>
        <end position="371"/>
    </location>
</feature>
<dbReference type="InterPro" id="IPR050457">
    <property type="entry name" value="ZnFinger_BTB_dom_contain"/>
</dbReference>
<dbReference type="GO" id="GO:0008270">
    <property type="term" value="F:zinc ion binding"/>
    <property type="evidence" value="ECO:0007669"/>
    <property type="project" value="UniProtKB-KW"/>
</dbReference>
<feature type="region of interest" description="Disordered" evidence="6">
    <location>
        <begin position="187"/>
        <end position="213"/>
    </location>
</feature>
<dbReference type="Gene3D" id="3.30.160.60">
    <property type="entry name" value="Classic Zinc Finger"/>
    <property type="match status" value="4"/>
</dbReference>
<dbReference type="GO" id="GO:0032502">
    <property type="term" value="P:developmental process"/>
    <property type="evidence" value="ECO:0007669"/>
    <property type="project" value="UniProtKB-ARBA"/>
</dbReference>
<dbReference type="GO" id="GO:0000981">
    <property type="term" value="F:DNA-binding transcription factor activity, RNA polymerase II-specific"/>
    <property type="evidence" value="ECO:0007669"/>
    <property type="project" value="TreeGrafter"/>
</dbReference>
<comment type="caution">
    <text evidence="9">The sequence shown here is derived from an EMBL/GenBank/DDBJ whole genome shotgun (WGS) entry which is preliminary data.</text>
</comment>
<feature type="compositionally biased region" description="Acidic residues" evidence="6">
    <location>
        <begin position="272"/>
        <end position="287"/>
    </location>
</feature>
<evidence type="ECO:0000313" key="10">
    <source>
        <dbReference type="Proteomes" id="UP001152622"/>
    </source>
</evidence>
<dbReference type="AlphaFoldDB" id="A0A9Q1IWG2"/>
<evidence type="ECO:0000256" key="4">
    <source>
        <dbReference type="ARBA" id="ARBA00022833"/>
    </source>
</evidence>
<sequence>MGDYLGSQRNERQADGQTAGQPRGRRRRSAAPRPAGGRCRRGLAVEGGGAGGGAGWAGEGPVGIPFPEHSADLLGSLNGQRLSGRLCDVLLVSQGREFPAHRSVLASCSSYFHQLFTSGVAADRQSVYALDFVRADALAALLDFAYTATLTVSRGSVGDVLSAARLLEIPPVRDVCAHLLDTRVLFPPPDGELGEEDETEGRERGMEGEGEQASRLQAQEYLQLFQQGALWDSGSSTPELRDPLTQLHFTPPNGTAHAPPQYPAHHPLTQEKEEEEEEEEEEGEEEADVARTEAILAWERASRGGAVASQNGHYYLQPDPKPGPEQGRGRGRGRGGVSASTLLQQMMDSIERQKEWAGPGRVEDPPEGKGEELEEGDADVKFYLKYFNSVQQEGGAGGVATLALHSPPDCTSPTPSPSPGGGGGRGRAITGEKKTRSKAFQKCPICSKVIQGAGKLPRHIRTHTGEKPYECAICKVRFTRQDKLKVHMRKHTGEKPYLCPHCGASFAHNYDLKNHMRVHTGLRPYQCASCFKTFVRSDHLHRHLKKDGCTGVPARRGRKPRPPREPAGVPPSQGGGGRGRRRLEGAVASARDPGSPAHYAAFGSAHYTAVGHAPVSTEQLGVMARVGS</sequence>
<evidence type="ECO:0008006" key="11">
    <source>
        <dbReference type="Google" id="ProtNLM"/>
    </source>
</evidence>
<feature type="domain" description="C2H2-type" evidence="8">
    <location>
        <begin position="525"/>
        <end position="560"/>
    </location>
</feature>